<dbReference type="AlphaFoldDB" id="A0A1W1WNL6"/>
<keyword evidence="2" id="KW-1185">Reference proteome</keyword>
<proteinExistence type="predicted"/>
<gene>
    <name evidence="1" type="ORF">SAMN00768000_3533</name>
</gene>
<dbReference type="InterPro" id="IPR029044">
    <property type="entry name" value="Nucleotide-diphossugar_trans"/>
</dbReference>
<evidence type="ECO:0000313" key="1">
    <source>
        <dbReference type="EMBL" id="SMC07928.1"/>
    </source>
</evidence>
<sequence>MKVYVVCGGYGTRMRTILGDTPKSLCYVDAQRTLLDLQLAWLGQTPVHFCLGHGYEAIQRKLSTYSFRYSSTVEKPRGVIAALVHARPKEDSFGILLGDVLPQVPLQELLDAGRREISKGKSIMYISDALDVPGQRGNVSVLGSHIVYSKNQAFRGQFVDIGFWVLRRDHLTVRHFDEEAFFRDLIQHNLLSTCWVSKRSWEVGSPYGLRQIQKSFGEVQIPNEDHN</sequence>
<name>A0A1W1WNL6_SULTA</name>
<dbReference type="Gene3D" id="3.90.550.10">
    <property type="entry name" value="Spore Coat Polysaccharide Biosynthesis Protein SpsA, Chain A"/>
    <property type="match status" value="1"/>
</dbReference>
<reference evidence="2" key="1">
    <citation type="submission" date="2017-04" db="EMBL/GenBank/DDBJ databases">
        <authorList>
            <person name="Varghese N."/>
            <person name="Submissions S."/>
        </authorList>
    </citation>
    <scope>NUCLEOTIDE SEQUENCE [LARGE SCALE GENOMIC DNA]</scope>
    <source>
        <strain evidence="2">DSM 9293</strain>
    </source>
</reference>
<dbReference type="SUPFAM" id="SSF53448">
    <property type="entry name" value="Nucleotide-diphospho-sugar transferases"/>
    <property type="match status" value="1"/>
</dbReference>
<keyword evidence="1" id="KW-0808">Transferase</keyword>
<protein>
    <submittedName>
        <fullName evidence="1">Nucleotidyl transferase</fullName>
    </submittedName>
</protein>
<organism evidence="1 2">
    <name type="scientific">Sulfobacillus thermosulfidooxidans (strain DSM 9293 / VKM B-1269 / AT-1)</name>
    <dbReference type="NCBI Taxonomy" id="929705"/>
    <lineage>
        <taxon>Bacteria</taxon>
        <taxon>Bacillati</taxon>
        <taxon>Bacillota</taxon>
        <taxon>Clostridia</taxon>
        <taxon>Eubacteriales</taxon>
        <taxon>Clostridiales Family XVII. Incertae Sedis</taxon>
        <taxon>Sulfobacillus</taxon>
    </lineage>
</organism>
<evidence type="ECO:0000313" key="2">
    <source>
        <dbReference type="Proteomes" id="UP000192660"/>
    </source>
</evidence>
<dbReference type="Proteomes" id="UP000192660">
    <property type="component" value="Unassembled WGS sequence"/>
</dbReference>
<accession>A0A1W1WNL6</accession>
<dbReference type="EMBL" id="FWWY01000002">
    <property type="protein sequence ID" value="SMC07928.1"/>
    <property type="molecule type" value="Genomic_DNA"/>
</dbReference>
<dbReference type="GO" id="GO:0016740">
    <property type="term" value="F:transferase activity"/>
    <property type="evidence" value="ECO:0007669"/>
    <property type="project" value="UniProtKB-KW"/>
</dbReference>